<dbReference type="AlphaFoldDB" id="A0A447TPU9"/>
<dbReference type="InterPro" id="IPR044016">
    <property type="entry name" value="Big_13"/>
</dbReference>
<dbReference type="InterPro" id="IPR013783">
    <property type="entry name" value="Ig-like_fold"/>
</dbReference>
<dbReference type="Pfam" id="PF19077">
    <property type="entry name" value="Big_13"/>
    <property type="match status" value="1"/>
</dbReference>
<feature type="domain" description="Bacterial Ig-like" evidence="1">
    <location>
        <begin position="11"/>
        <end position="49"/>
    </location>
</feature>
<evidence type="ECO:0000313" key="2">
    <source>
        <dbReference type="EMBL" id="VEB51374.1"/>
    </source>
</evidence>
<protein>
    <submittedName>
        <fullName evidence="2">Large repetitive protein</fullName>
    </submittedName>
</protein>
<gene>
    <name evidence="2" type="ORF">NCTC6754_01077</name>
</gene>
<dbReference type="EMBL" id="LR134190">
    <property type="protein sequence ID" value="VEB51374.1"/>
    <property type="molecule type" value="Genomic_DNA"/>
</dbReference>
<name>A0A447TPU9_SALET</name>
<organism evidence="2 3">
    <name type="scientific">Salmonella enterica I</name>
    <dbReference type="NCBI Taxonomy" id="59201"/>
    <lineage>
        <taxon>Bacteria</taxon>
        <taxon>Pseudomonadati</taxon>
        <taxon>Pseudomonadota</taxon>
        <taxon>Gammaproteobacteria</taxon>
        <taxon>Enterobacterales</taxon>
        <taxon>Enterobacteriaceae</taxon>
        <taxon>Salmonella</taxon>
    </lineage>
</organism>
<sequence length="59" mass="6661">MMVRNQQIELIKNGGVWRFTPGAAWTDGDYTLTVKVEDKAGNTNYSAPLTGDYRYANVY</sequence>
<evidence type="ECO:0000313" key="3">
    <source>
        <dbReference type="Proteomes" id="UP000269208"/>
    </source>
</evidence>
<evidence type="ECO:0000259" key="1">
    <source>
        <dbReference type="Pfam" id="PF19077"/>
    </source>
</evidence>
<dbReference type="Proteomes" id="UP000269208">
    <property type="component" value="Chromosome"/>
</dbReference>
<accession>A0A447TPU9</accession>
<proteinExistence type="predicted"/>
<dbReference type="Gene3D" id="2.60.40.10">
    <property type="entry name" value="Immunoglobulins"/>
    <property type="match status" value="1"/>
</dbReference>
<reference evidence="2 3" key="1">
    <citation type="submission" date="2018-12" db="EMBL/GenBank/DDBJ databases">
        <authorList>
            <consortium name="Pathogen Informatics"/>
        </authorList>
    </citation>
    <scope>NUCLEOTIDE SEQUENCE [LARGE SCALE GENOMIC DNA]</scope>
    <source>
        <strain evidence="2 3">NCTC6754</strain>
    </source>
</reference>